<dbReference type="FunFam" id="3.30.430.20:FF:000001">
    <property type="entry name" value="cysteine-rich repeat secretory protein 3"/>
    <property type="match status" value="1"/>
</dbReference>
<keyword evidence="4" id="KW-0945">Host-virus interaction</keyword>
<evidence type="ECO:0000313" key="17">
    <source>
        <dbReference type="EMBL" id="CAI9096749.1"/>
    </source>
</evidence>
<dbReference type="PANTHER" id="PTHR32080:SF31">
    <property type="entry name" value="PLASMODESMATA-LOCATED PROTEIN 6"/>
    <property type="match status" value="1"/>
</dbReference>
<dbReference type="GO" id="GO:0042742">
    <property type="term" value="P:defense response to bacterium"/>
    <property type="evidence" value="ECO:0007669"/>
    <property type="project" value="TreeGrafter"/>
</dbReference>
<comment type="subunit">
    <text evidence="14">(Microbial infection) Interacts with Grapevine fanleaf virus (GFLV) 2B-MP.</text>
</comment>
<evidence type="ECO:0000256" key="1">
    <source>
        <dbReference type="ARBA" id="ARBA00004251"/>
    </source>
</evidence>
<dbReference type="AlphaFoldDB" id="A0AAV1CMB4"/>
<gene>
    <name evidence="17" type="ORF">OLC1_LOCUS7425</name>
</gene>
<keyword evidence="18" id="KW-1185">Reference proteome</keyword>
<name>A0AAV1CMB4_OLDCO</name>
<dbReference type="InterPro" id="IPR002902">
    <property type="entry name" value="GNK2"/>
</dbReference>
<evidence type="ECO:0000313" key="18">
    <source>
        <dbReference type="Proteomes" id="UP001161247"/>
    </source>
</evidence>
<accession>A0AAV1CMB4</accession>
<dbReference type="PANTHER" id="PTHR32080">
    <property type="entry name" value="ANTIFUNGAL PROTEIN GINKBILOBIN-2-LIKE"/>
    <property type="match status" value="1"/>
</dbReference>
<proteinExistence type="inferred from homology"/>
<evidence type="ECO:0000256" key="13">
    <source>
        <dbReference type="ARBA" id="ARBA00038393"/>
    </source>
</evidence>
<keyword evidence="9 15" id="KW-1133">Transmembrane helix</keyword>
<evidence type="ECO:0000256" key="7">
    <source>
        <dbReference type="ARBA" id="ARBA00022737"/>
    </source>
</evidence>
<evidence type="ECO:0000256" key="2">
    <source>
        <dbReference type="ARBA" id="ARBA00022448"/>
    </source>
</evidence>
<evidence type="ECO:0000259" key="16">
    <source>
        <dbReference type="PROSITE" id="PS51473"/>
    </source>
</evidence>
<feature type="domain" description="Gnk2-homologous" evidence="16">
    <location>
        <begin position="44"/>
        <end position="150"/>
    </location>
</feature>
<keyword evidence="6" id="KW-0732">Signal</keyword>
<evidence type="ECO:0000256" key="9">
    <source>
        <dbReference type="ARBA" id="ARBA00022989"/>
    </source>
</evidence>
<organism evidence="17 18">
    <name type="scientific">Oldenlandia corymbosa var. corymbosa</name>
    <dbReference type="NCBI Taxonomy" id="529605"/>
    <lineage>
        <taxon>Eukaryota</taxon>
        <taxon>Viridiplantae</taxon>
        <taxon>Streptophyta</taxon>
        <taxon>Embryophyta</taxon>
        <taxon>Tracheophyta</taxon>
        <taxon>Spermatophyta</taxon>
        <taxon>Magnoliopsida</taxon>
        <taxon>eudicotyledons</taxon>
        <taxon>Gunneridae</taxon>
        <taxon>Pentapetalae</taxon>
        <taxon>asterids</taxon>
        <taxon>lamiids</taxon>
        <taxon>Gentianales</taxon>
        <taxon>Rubiaceae</taxon>
        <taxon>Rubioideae</taxon>
        <taxon>Spermacoceae</taxon>
        <taxon>Hedyotis-Oldenlandia complex</taxon>
        <taxon>Oldenlandia</taxon>
    </lineage>
</organism>
<keyword evidence="10 15" id="KW-0472">Membrane</keyword>
<feature type="transmembrane region" description="Helical" evidence="15">
    <location>
        <begin position="270"/>
        <end position="290"/>
    </location>
</feature>
<keyword evidence="11" id="KW-1015">Disulfide bond</keyword>
<protein>
    <submittedName>
        <fullName evidence="17">OLC1v1032959C1</fullName>
    </submittedName>
</protein>
<dbReference type="Pfam" id="PF01657">
    <property type="entry name" value="Stress-antifung"/>
    <property type="match status" value="2"/>
</dbReference>
<dbReference type="Gene3D" id="3.30.430.20">
    <property type="entry name" value="Gnk2 domain, C-X8-C-X2-C motif"/>
    <property type="match status" value="2"/>
</dbReference>
<dbReference type="GO" id="GO:0005886">
    <property type="term" value="C:plasma membrane"/>
    <property type="evidence" value="ECO:0007669"/>
    <property type="project" value="UniProtKB-SubCell"/>
</dbReference>
<reference evidence="17" key="1">
    <citation type="submission" date="2023-03" db="EMBL/GenBank/DDBJ databases">
        <authorList>
            <person name="Julca I."/>
        </authorList>
    </citation>
    <scope>NUCLEOTIDE SEQUENCE</scope>
</reference>
<evidence type="ECO:0000256" key="15">
    <source>
        <dbReference type="SAM" id="Phobius"/>
    </source>
</evidence>
<dbReference type="InterPro" id="IPR038408">
    <property type="entry name" value="GNK2_sf"/>
</dbReference>
<dbReference type="Proteomes" id="UP001161247">
    <property type="component" value="Chromosome 2"/>
</dbReference>
<keyword evidence="5 15" id="KW-0812">Transmembrane</keyword>
<evidence type="ECO:0000256" key="10">
    <source>
        <dbReference type="ARBA" id="ARBA00023136"/>
    </source>
</evidence>
<dbReference type="InterPro" id="IPR051378">
    <property type="entry name" value="Cell2Cell_Antifungal"/>
</dbReference>
<comment type="similarity">
    <text evidence="13">Belongs to the cysteine-rich repeat secretory protein family. Plasmodesmata-located proteins (PDLD) subfamily.</text>
</comment>
<sequence length="300" mass="31911">MQAKKKTELMMMMMMMMITKMNIFMSFFIGSSIIIINPTSASTDSFIYAGCTQLKFSPGTVYESNVNSALTSLVNSAVTSNFNNFKVSLPGSSQNDVIYALYQCRGDLSTSDCSSCVAHAVSQLGTACVYTSGGALQLDGCLVKYDNVSFFGTEDKTVALHRCGPSIGYDSDALTRRDAVLGYLTAGGGGGGQYFRVGGSGNVQGVAQCVQDLSGGECQDCLSDAIGRLKNECGSAAWGDMFYGKCYARYTEHGYHAGGHDNNDEMDKTLAIIIGGIAGVTLLVFLLSAFNRLIEKKGGK</sequence>
<evidence type="ECO:0000256" key="4">
    <source>
        <dbReference type="ARBA" id="ARBA00022581"/>
    </source>
</evidence>
<keyword evidence="7" id="KW-0677">Repeat</keyword>
<evidence type="ECO:0000256" key="3">
    <source>
        <dbReference type="ARBA" id="ARBA00022475"/>
    </source>
</evidence>
<evidence type="ECO:0000256" key="8">
    <source>
        <dbReference type="ARBA" id="ARBA00022949"/>
    </source>
</evidence>
<evidence type="ECO:0000256" key="12">
    <source>
        <dbReference type="ARBA" id="ARBA00024184"/>
    </source>
</evidence>
<evidence type="ECO:0000256" key="14">
    <source>
        <dbReference type="ARBA" id="ARBA00064287"/>
    </source>
</evidence>
<dbReference type="GO" id="GO:0009506">
    <property type="term" value="C:plasmodesma"/>
    <property type="evidence" value="ECO:0007669"/>
    <property type="project" value="UniProtKB-SubCell"/>
</dbReference>
<evidence type="ECO:0000256" key="11">
    <source>
        <dbReference type="ARBA" id="ARBA00023157"/>
    </source>
</evidence>
<comment type="subcellular location">
    <subcellularLocation>
        <location evidence="12">Cell junction</location>
        <location evidence="12">Plasmodesma</location>
    </subcellularLocation>
    <subcellularLocation>
        <location evidence="1">Cell membrane</location>
        <topology evidence="1">Single-pass type I membrane protein</topology>
    </subcellularLocation>
</comment>
<dbReference type="PROSITE" id="PS51473">
    <property type="entry name" value="GNK2"/>
    <property type="match status" value="2"/>
</dbReference>
<dbReference type="CDD" id="cd23509">
    <property type="entry name" value="Gnk2-like"/>
    <property type="match status" value="2"/>
</dbReference>
<keyword evidence="3" id="KW-1003">Cell membrane</keyword>
<keyword evidence="8" id="KW-0965">Cell junction</keyword>
<feature type="domain" description="Gnk2-homologous" evidence="16">
    <location>
        <begin position="155"/>
        <end position="255"/>
    </location>
</feature>
<dbReference type="FunFam" id="3.30.430.20:FF:000020">
    <property type="entry name" value="Cysteine-rich repeat secretory protein 60"/>
    <property type="match status" value="1"/>
</dbReference>
<evidence type="ECO:0000256" key="6">
    <source>
        <dbReference type="ARBA" id="ARBA00022729"/>
    </source>
</evidence>
<evidence type="ECO:0000256" key="5">
    <source>
        <dbReference type="ARBA" id="ARBA00022692"/>
    </source>
</evidence>
<dbReference type="EMBL" id="OX459119">
    <property type="protein sequence ID" value="CAI9096749.1"/>
    <property type="molecule type" value="Genomic_DNA"/>
</dbReference>
<keyword evidence="2" id="KW-0813">Transport</keyword>